<organism evidence="3 4">
    <name type="scientific">Clostridium aceticum</name>
    <dbReference type="NCBI Taxonomy" id="84022"/>
    <lineage>
        <taxon>Bacteria</taxon>
        <taxon>Bacillati</taxon>
        <taxon>Bacillota</taxon>
        <taxon>Clostridia</taxon>
        <taxon>Eubacteriales</taxon>
        <taxon>Clostridiaceae</taxon>
        <taxon>Clostridium</taxon>
    </lineage>
</organism>
<sequence>MGFFIERNKKTTLRKQWTKNIMMLIIVLFLGFGFFIYTAVNTVGQQMLTLSLNTMGRIASRELAQHNLEELIKEKNPEDSNYRNIEAILEEISSLTEDIVPHIYIFAKDQRDEWIYVVDASREEKLQIGMPFPYDNKEKELVYETATPHATSIEQDFFTQEAYVAAYIPIIQNDEVTAILGMDININVLLKLQMILLGILVGIMAISLLIIWGIVRFITMRQSRSIEGLLTKMKEIAELKGDFTKRVNIEENNEIGELAKCTNQILDTIQDLLLKVNENADYLVDTSKHFSKSFEEVNITFAEMNTTVENVTDRMIAQSEEASKMTKSTEGIHQAIQAIAEYSQKVTAEVIDTEINSQKGNEAVEKMKWQLEKVGTVVNETTEFMLRLGQYSTKINNIVDVITAISKQTNLLAVNASIEAARAGEHGKGFAVVAEEVKILAEESSKSASEIGKLLGDIQKGISNASKSMEELTQQKSASDLEMEEVITRFNHITTSIHKVSRMIGEVSASSQEINASIAILSDSMENLEKITQENTQSTKEVAISIDGEAKTIQNLLDGVSHMETKSHELNQRLSKLKLK</sequence>
<dbReference type="GO" id="GO:0016020">
    <property type="term" value="C:membrane"/>
    <property type="evidence" value="ECO:0007669"/>
    <property type="project" value="InterPro"/>
</dbReference>
<dbReference type="OrthoDB" id="2542987at2"/>
<dbReference type="SMART" id="SM00283">
    <property type="entry name" value="MA"/>
    <property type="match status" value="1"/>
</dbReference>
<dbReference type="CDD" id="cd11386">
    <property type="entry name" value="MCP_signal"/>
    <property type="match status" value="1"/>
</dbReference>
<dbReference type="RefSeq" id="WP_044826437.1">
    <property type="nucleotide sequence ID" value="NZ_CP009687.1"/>
</dbReference>
<dbReference type="Proteomes" id="UP000035704">
    <property type="component" value="Chromosome"/>
</dbReference>
<dbReference type="CDD" id="cd06225">
    <property type="entry name" value="HAMP"/>
    <property type="match status" value="1"/>
</dbReference>
<dbReference type="PANTHER" id="PTHR32089">
    <property type="entry name" value="METHYL-ACCEPTING CHEMOTAXIS PROTEIN MCPB"/>
    <property type="match status" value="1"/>
</dbReference>
<dbReference type="Pfam" id="PF00015">
    <property type="entry name" value="MCPsignal"/>
    <property type="match status" value="1"/>
</dbReference>
<dbReference type="InterPro" id="IPR003660">
    <property type="entry name" value="HAMP_dom"/>
</dbReference>
<evidence type="ECO:0000256" key="2">
    <source>
        <dbReference type="ARBA" id="ARBA00029447"/>
    </source>
</evidence>
<dbReference type="Gene3D" id="6.10.340.10">
    <property type="match status" value="1"/>
</dbReference>
<evidence type="ECO:0000313" key="4">
    <source>
        <dbReference type="Proteomes" id="UP000035704"/>
    </source>
</evidence>
<dbReference type="InterPro" id="IPR004089">
    <property type="entry name" value="MCPsignal_dom"/>
</dbReference>
<evidence type="ECO:0000256" key="1">
    <source>
        <dbReference type="ARBA" id="ARBA00023224"/>
    </source>
</evidence>
<dbReference type="KEGG" id="cace:CACET_c26470"/>
<comment type="similarity">
    <text evidence="2">Belongs to the methyl-accepting chemotaxis (MCP) protein family.</text>
</comment>
<dbReference type="STRING" id="84022.CACET_c26470"/>
<gene>
    <name evidence="3" type="ORF">CACET_c26470</name>
</gene>
<keyword evidence="4" id="KW-1185">Reference proteome</keyword>
<keyword evidence="1" id="KW-0807">Transducer</keyword>
<dbReference type="Gene3D" id="1.10.287.950">
    <property type="entry name" value="Methyl-accepting chemotaxis protein"/>
    <property type="match status" value="1"/>
</dbReference>
<dbReference type="GO" id="GO:0007165">
    <property type="term" value="P:signal transduction"/>
    <property type="evidence" value="ECO:0007669"/>
    <property type="project" value="UniProtKB-KW"/>
</dbReference>
<accession>A0A0D8I5H7</accession>
<dbReference type="Pfam" id="PF00672">
    <property type="entry name" value="HAMP"/>
    <property type="match status" value="1"/>
</dbReference>
<dbReference type="PANTHER" id="PTHR32089:SF112">
    <property type="entry name" value="LYSOZYME-LIKE PROTEIN-RELATED"/>
    <property type="match status" value="1"/>
</dbReference>
<dbReference type="SUPFAM" id="SSF58104">
    <property type="entry name" value="Methyl-accepting chemotaxis protein (MCP) signaling domain"/>
    <property type="match status" value="1"/>
</dbReference>
<evidence type="ECO:0000313" key="3">
    <source>
        <dbReference type="EMBL" id="AKL96092.1"/>
    </source>
</evidence>
<reference evidence="3 4" key="1">
    <citation type="submission" date="2014-10" db="EMBL/GenBank/DDBJ databases">
        <title>Genome sequence of Clostridium aceticum DSM 1496.</title>
        <authorList>
            <person name="Poehlein A."/>
            <person name="Schiel-Bengelsdorf B."/>
            <person name="Gottschalk G."/>
            <person name="Duerre P."/>
            <person name="Daniel R."/>
        </authorList>
    </citation>
    <scope>NUCLEOTIDE SEQUENCE [LARGE SCALE GENOMIC DNA]</scope>
    <source>
        <strain evidence="3 4">DSM 1496</strain>
    </source>
</reference>
<dbReference type="PROSITE" id="PS50111">
    <property type="entry name" value="CHEMOTAXIS_TRANSDUC_2"/>
    <property type="match status" value="1"/>
</dbReference>
<dbReference type="EMBL" id="CP009687">
    <property type="protein sequence ID" value="AKL96092.1"/>
    <property type="molecule type" value="Genomic_DNA"/>
</dbReference>
<dbReference type="PROSITE" id="PS50885">
    <property type="entry name" value="HAMP"/>
    <property type="match status" value="1"/>
</dbReference>
<protein>
    <submittedName>
        <fullName evidence="3">Methyl-accepting chemotaxis protein</fullName>
    </submittedName>
</protein>
<dbReference type="AlphaFoldDB" id="A0A0D8I5H7"/>
<name>A0A0D8I5H7_9CLOT</name>
<proteinExistence type="inferred from homology"/>
<dbReference type="PATRIC" id="fig|84022.5.peg.2597"/>